<evidence type="ECO:0000256" key="1">
    <source>
        <dbReference type="SAM" id="MobiDB-lite"/>
    </source>
</evidence>
<organism evidence="3 4">
    <name type="scientific">Nonomuraea diastatica</name>
    <dbReference type="NCBI Taxonomy" id="1848329"/>
    <lineage>
        <taxon>Bacteria</taxon>
        <taxon>Bacillati</taxon>
        <taxon>Actinomycetota</taxon>
        <taxon>Actinomycetes</taxon>
        <taxon>Streptosporangiales</taxon>
        <taxon>Streptosporangiaceae</taxon>
        <taxon>Nonomuraea</taxon>
    </lineage>
</organism>
<feature type="compositionally biased region" description="Low complexity" evidence="1">
    <location>
        <begin position="224"/>
        <end position="234"/>
    </location>
</feature>
<feature type="region of interest" description="Disordered" evidence="1">
    <location>
        <begin position="188"/>
        <end position="246"/>
    </location>
</feature>
<evidence type="ECO:0000313" key="3">
    <source>
        <dbReference type="EMBL" id="TDD21592.1"/>
    </source>
</evidence>
<dbReference type="OrthoDB" id="3775567at2"/>
<dbReference type="RefSeq" id="WP_132508642.1">
    <property type="nucleotide sequence ID" value="NZ_SMKP01000033.1"/>
</dbReference>
<feature type="signal peptide" evidence="2">
    <location>
        <begin position="1"/>
        <end position="17"/>
    </location>
</feature>
<proteinExistence type="predicted"/>
<sequence>MKRSKAWAAAVAGAVLAGGVLTSAFTMNGVQSRGDGGGTGGVVLAHGSDRLPSHTASDWVTYADHVVVVTAEAERELPASEDERAAGQGYLPREVTLAVKETLWSRQGAAKPVPEPRFVWPAAGWTFGEDGRRLLAMEGQPRIEVGHTYILAIAWVPGYTDDGEVVPGQWRGLGEKSLLPYDDGVIGNGESEGRLTTATSDGHDSAVAEPDGPSLEEEMRGRPAADLAAGLKAAQPGERQQFGRPR</sequence>
<protein>
    <submittedName>
        <fullName evidence="3">Uncharacterized protein</fullName>
    </submittedName>
</protein>
<dbReference type="Proteomes" id="UP000294543">
    <property type="component" value="Unassembled WGS sequence"/>
</dbReference>
<gene>
    <name evidence="3" type="ORF">E1294_14210</name>
</gene>
<keyword evidence="4" id="KW-1185">Reference proteome</keyword>
<keyword evidence="2" id="KW-0732">Signal</keyword>
<accession>A0A4R4WVD5</accession>
<dbReference type="AlphaFoldDB" id="A0A4R4WVD5"/>
<dbReference type="EMBL" id="SMKP01000033">
    <property type="protein sequence ID" value="TDD21592.1"/>
    <property type="molecule type" value="Genomic_DNA"/>
</dbReference>
<evidence type="ECO:0000313" key="4">
    <source>
        <dbReference type="Proteomes" id="UP000294543"/>
    </source>
</evidence>
<name>A0A4R4WVD5_9ACTN</name>
<reference evidence="3 4" key="1">
    <citation type="submission" date="2019-03" db="EMBL/GenBank/DDBJ databases">
        <title>Draft genome sequences of novel Actinobacteria.</title>
        <authorList>
            <person name="Sahin N."/>
            <person name="Ay H."/>
            <person name="Saygin H."/>
        </authorList>
    </citation>
    <scope>NUCLEOTIDE SEQUENCE [LARGE SCALE GENOMIC DNA]</scope>
    <source>
        <strain evidence="3 4">KC712</strain>
    </source>
</reference>
<comment type="caution">
    <text evidence="3">The sequence shown here is derived from an EMBL/GenBank/DDBJ whole genome shotgun (WGS) entry which is preliminary data.</text>
</comment>
<feature type="chain" id="PRO_5039276439" evidence="2">
    <location>
        <begin position="18"/>
        <end position="246"/>
    </location>
</feature>
<evidence type="ECO:0000256" key="2">
    <source>
        <dbReference type="SAM" id="SignalP"/>
    </source>
</evidence>